<feature type="compositionally biased region" description="Low complexity" evidence="6">
    <location>
        <begin position="477"/>
        <end position="486"/>
    </location>
</feature>
<name>A0A7R9JMN6_TIMGE</name>
<keyword evidence="2 5" id="KW-0238">DNA-binding</keyword>
<gene>
    <name evidence="10" type="ORF">TGEB3V08_LOCUS124</name>
</gene>
<dbReference type="SUPFAM" id="SSF46689">
    <property type="entry name" value="Homeodomain-like"/>
    <property type="match status" value="1"/>
</dbReference>
<feature type="compositionally biased region" description="Basic residues" evidence="6">
    <location>
        <begin position="551"/>
        <end position="563"/>
    </location>
</feature>
<evidence type="ECO:0000313" key="10">
    <source>
        <dbReference type="EMBL" id="CAD7585626.1"/>
    </source>
</evidence>
<dbReference type="Gene3D" id="2.60.40.10">
    <property type="entry name" value="Immunoglobulins"/>
    <property type="match status" value="1"/>
</dbReference>
<dbReference type="AlphaFoldDB" id="A0A7R9JMN6"/>
<protein>
    <recommendedName>
        <fullName evidence="11">Ig-like domain-containing protein</fullName>
    </recommendedName>
</protein>
<dbReference type="Pfam" id="PF05225">
    <property type="entry name" value="HTH_psq"/>
    <property type="match status" value="1"/>
</dbReference>
<proteinExistence type="predicted"/>
<organism evidence="10">
    <name type="scientific">Timema genevievae</name>
    <name type="common">Walking stick</name>
    <dbReference type="NCBI Taxonomy" id="629358"/>
    <lineage>
        <taxon>Eukaryota</taxon>
        <taxon>Metazoa</taxon>
        <taxon>Ecdysozoa</taxon>
        <taxon>Arthropoda</taxon>
        <taxon>Hexapoda</taxon>
        <taxon>Insecta</taxon>
        <taxon>Pterygota</taxon>
        <taxon>Neoptera</taxon>
        <taxon>Polyneoptera</taxon>
        <taxon>Phasmatodea</taxon>
        <taxon>Timematodea</taxon>
        <taxon>Timematoidea</taxon>
        <taxon>Timematidae</taxon>
        <taxon>Timema</taxon>
    </lineage>
</organism>
<dbReference type="PROSITE" id="PS50853">
    <property type="entry name" value="FN3"/>
    <property type="match status" value="1"/>
</dbReference>
<accession>A0A7R9JMN6</accession>
<dbReference type="InterPro" id="IPR013098">
    <property type="entry name" value="Ig_I-set"/>
</dbReference>
<dbReference type="GO" id="GO:0008046">
    <property type="term" value="F:axon guidance receptor activity"/>
    <property type="evidence" value="ECO:0007669"/>
    <property type="project" value="TreeGrafter"/>
</dbReference>
<evidence type="ECO:0008006" key="11">
    <source>
        <dbReference type="Google" id="ProtNLM"/>
    </source>
</evidence>
<dbReference type="CDD" id="cd00096">
    <property type="entry name" value="Ig"/>
    <property type="match status" value="1"/>
</dbReference>
<dbReference type="InterPro" id="IPR036116">
    <property type="entry name" value="FN3_sf"/>
</dbReference>
<feature type="DNA-binding region" description="H-T-H motif" evidence="5">
    <location>
        <begin position="328"/>
        <end position="348"/>
    </location>
</feature>
<dbReference type="InterPro" id="IPR007889">
    <property type="entry name" value="HTH_Psq"/>
</dbReference>
<dbReference type="InterPro" id="IPR036179">
    <property type="entry name" value="Ig-like_dom_sf"/>
</dbReference>
<feature type="domain" description="Ig-like" evidence="7">
    <location>
        <begin position="26"/>
        <end position="83"/>
    </location>
</feature>
<evidence type="ECO:0000259" key="7">
    <source>
        <dbReference type="PROSITE" id="PS50835"/>
    </source>
</evidence>
<dbReference type="GO" id="GO:0005886">
    <property type="term" value="C:plasma membrane"/>
    <property type="evidence" value="ECO:0007669"/>
    <property type="project" value="TreeGrafter"/>
</dbReference>
<evidence type="ECO:0000256" key="5">
    <source>
        <dbReference type="PROSITE-ProRule" id="PRU00320"/>
    </source>
</evidence>
<dbReference type="EMBL" id="OE839121">
    <property type="protein sequence ID" value="CAD7585626.1"/>
    <property type="molecule type" value="Genomic_DNA"/>
</dbReference>
<dbReference type="InterPro" id="IPR013783">
    <property type="entry name" value="Ig-like_fold"/>
</dbReference>
<dbReference type="GO" id="GO:0043025">
    <property type="term" value="C:neuronal cell body"/>
    <property type="evidence" value="ECO:0007669"/>
    <property type="project" value="TreeGrafter"/>
</dbReference>
<feature type="domain" description="HTH psq-type" evidence="9">
    <location>
        <begin position="303"/>
        <end position="352"/>
    </location>
</feature>
<evidence type="ECO:0000256" key="6">
    <source>
        <dbReference type="SAM" id="MobiDB-lite"/>
    </source>
</evidence>
<evidence type="ECO:0000256" key="3">
    <source>
        <dbReference type="ARBA" id="ARBA00023242"/>
    </source>
</evidence>
<dbReference type="SUPFAM" id="SSF48726">
    <property type="entry name" value="Immunoglobulin"/>
    <property type="match status" value="1"/>
</dbReference>
<dbReference type="PANTHER" id="PTHR45080">
    <property type="entry name" value="CONTACTIN 5"/>
    <property type="match status" value="1"/>
</dbReference>
<dbReference type="GO" id="GO:0003677">
    <property type="term" value="F:DNA binding"/>
    <property type="evidence" value="ECO:0007669"/>
    <property type="project" value="UniProtKB-UniRule"/>
</dbReference>
<feature type="region of interest" description="Disordered" evidence="6">
    <location>
        <begin position="477"/>
        <end position="500"/>
    </location>
</feature>
<comment type="subcellular location">
    <subcellularLocation>
        <location evidence="1 5">Nucleus</location>
    </subcellularLocation>
</comment>
<evidence type="ECO:0000256" key="2">
    <source>
        <dbReference type="ARBA" id="ARBA00023125"/>
    </source>
</evidence>
<evidence type="ECO:0000259" key="8">
    <source>
        <dbReference type="PROSITE" id="PS50853"/>
    </source>
</evidence>
<dbReference type="PANTHER" id="PTHR45080:SF38">
    <property type="entry name" value="FI23916P1-RELATED"/>
    <property type="match status" value="1"/>
</dbReference>
<dbReference type="SUPFAM" id="SSF49265">
    <property type="entry name" value="Fibronectin type III"/>
    <property type="match status" value="1"/>
</dbReference>
<evidence type="ECO:0000256" key="1">
    <source>
        <dbReference type="ARBA" id="ARBA00004123"/>
    </source>
</evidence>
<dbReference type="GO" id="GO:0030424">
    <property type="term" value="C:axon"/>
    <property type="evidence" value="ECO:0007669"/>
    <property type="project" value="TreeGrafter"/>
</dbReference>
<evidence type="ECO:0000256" key="4">
    <source>
        <dbReference type="ARBA" id="ARBA00023319"/>
    </source>
</evidence>
<dbReference type="GO" id="GO:0005634">
    <property type="term" value="C:nucleus"/>
    <property type="evidence" value="ECO:0007669"/>
    <property type="project" value="UniProtKB-SubCell"/>
</dbReference>
<dbReference type="InterPro" id="IPR003961">
    <property type="entry name" value="FN3_dom"/>
</dbReference>
<evidence type="ECO:0000259" key="9">
    <source>
        <dbReference type="PROSITE" id="PS50960"/>
    </source>
</evidence>
<feature type="domain" description="Fibronectin type-III" evidence="8">
    <location>
        <begin position="87"/>
        <end position="193"/>
    </location>
</feature>
<dbReference type="Pfam" id="PF03221">
    <property type="entry name" value="HTH_Tnp_Tc5"/>
    <property type="match status" value="1"/>
</dbReference>
<dbReference type="InterPro" id="IPR006600">
    <property type="entry name" value="HTH_CenpB_DNA-bd_dom"/>
</dbReference>
<dbReference type="InterPro" id="IPR009057">
    <property type="entry name" value="Homeodomain-like_sf"/>
</dbReference>
<dbReference type="GO" id="GO:0050808">
    <property type="term" value="P:synapse organization"/>
    <property type="evidence" value="ECO:0007669"/>
    <property type="project" value="TreeGrafter"/>
</dbReference>
<feature type="region of interest" description="Disordered" evidence="6">
    <location>
        <begin position="514"/>
        <end position="594"/>
    </location>
</feature>
<dbReference type="Gene3D" id="1.10.10.60">
    <property type="entry name" value="Homeodomain-like"/>
    <property type="match status" value="1"/>
</dbReference>
<dbReference type="InterPro" id="IPR050958">
    <property type="entry name" value="Cell_Adh-Cytoskel_Orgn"/>
</dbReference>
<keyword evidence="4" id="KW-0393">Immunoglobulin domain</keyword>
<dbReference type="PROSITE" id="PS50835">
    <property type="entry name" value="IG_LIKE"/>
    <property type="match status" value="1"/>
</dbReference>
<dbReference type="PROSITE" id="PS50960">
    <property type="entry name" value="HTH_PSQ"/>
    <property type="match status" value="1"/>
</dbReference>
<sequence length="661" mass="75157">MLGGSFSGLNGELTFQKLPNFEFLKVMWYQDSLLLDPTERRSMETRGNKHTLTIRQVQSSDFGNYSCVADNSLGRAKKYMELSGRPSPAEFRSAPFSRSWDSYNLTWGVESYPPLEEVRLLYRKLNMNETYQKPGKWHDVILQPQNGETFTHVMSYNIRGLDHGSVFEAIIQAKNRYGWNEVSDLYQFYTRGAEPEMEDMELIASSDTNPSSLPCRTALAAILAAVLVFCLGEVGDAMRLCKWRYDGVVVGLQSRRPFRHYSQRPRGMTGKWSWRFSLSPPFPTFSSFPSLNPPLARFGLDNMAPRKKWDPEQMKAAVAAMRNKEMGSLKASRVFHVPQTTLERYVKDLDKCPSDVVQTKIGRKPTLPFELEKDLADYCLIMENRFFGLSQRDVRRMAYQIAVKNGIANPFSKKNEQAGKKWMKNFLRRNLQLAVRTPQGLSMTRAKRQFPSFLIFLNLQWTESIILHLGYTTSPQQLDDLQEPQPGTSHDPDPVPVTTPPQIRLIRASNIKSIPTIKIQPTTRKSRTGSAQLITGSPYKQQPAESQKKGPSPKRNGKTTTIKKRSELKTPVYLRKKRAAKHSESSTESEDNISLVDYDDDLDLESESESDAECIVCAGLFSDDHEEDTASGDRYFQHAMASYTRVACDALNNTRFSSEAS</sequence>
<dbReference type="Pfam" id="PF07679">
    <property type="entry name" value="I-set"/>
    <property type="match status" value="1"/>
</dbReference>
<keyword evidence="3 5" id="KW-0539">Nucleus</keyword>
<dbReference type="GO" id="GO:0007156">
    <property type="term" value="P:homophilic cell adhesion via plasma membrane adhesion molecules"/>
    <property type="evidence" value="ECO:0007669"/>
    <property type="project" value="TreeGrafter"/>
</dbReference>
<feature type="compositionally biased region" description="Polar residues" evidence="6">
    <location>
        <begin position="519"/>
        <end position="545"/>
    </location>
</feature>
<dbReference type="InterPro" id="IPR007110">
    <property type="entry name" value="Ig-like_dom"/>
</dbReference>
<reference evidence="10" key="1">
    <citation type="submission" date="2020-11" db="EMBL/GenBank/DDBJ databases">
        <authorList>
            <person name="Tran Van P."/>
        </authorList>
    </citation>
    <scope>NUCLEOTIDE SEQUENCE</scope>
</reference>